<organism evidence="3 4">
    <name type="scientific">Metabacillus halosaccharovorans</name>
    <dbReference type="NCBI Taxonomy" id="930124"/>
    <lineage>
        <taxon>Bacteria</taxon>
        <taxon>Bacillati</taxon>
        <taxon>Bacillota</taxon>
        <taxon>Bacilli</taxon>
        <taxon>Bacillales</taxon>
        <taxon>Bacillaceae</taxon>
        <taxon>Metabacillus</taxon>
    </lineage>
</organism>
<keyword evidence="1" id="KW-0812">Transmembrane</keyword>
<dbReference type="Pfam" id="PF09577">
    <property type="entry name" value="Spore_YpjB"/>
    <property type="match status" value="1"/>
</dbReference>
<proteinExistence type="predicted"/>
<accession>A0ABT3DNB4</accession>
<dbReference type="InterPro" id="IPR014231">
    <property type="entry name" value="Spore_YpjB"/>
</dbReference>
<feature type="signal peptide" evidence="2">
    <location>
        <begin position="1"/>
        <end position="22"/>
    </location>
</feature>
<dbReference type="EMBL" id="JAOYEY010000050">
    <property type="protein sequence ID" value="MCV9888368.1"/>
    <property type="molecule type" value="Genomic_DNA"/>
</dbReference>
<feature type="chain" id="PRO_5045052885" evidence="2">
    <location>
        <begin position="23"/>
        <end position="265"/>
    </location>
</feature>
<keyword evidence="1" id="KW-1133">Transmembrane helix</keyword>
<keyword evidence="2" id="KW-0732">Signal</keyword>
<sequence length="265" mass="30943">MKKLLVVIIFSMLLLHIKPAFADESYDWKSLNEIADTALQLAKQERFNESVQLLEYFAVKFEEIPIDRQVLSLDHYRTLSNTHQNAHELLLDDKVSTTEKVRSLTKFRLVVDAMVSEHQPLWGSMESSIMETFSQMKSDVQEGDNQSFQHDFNEFLALYEVIYPSIQVDLDIQHIKRMDEHISVMENQLFQEIPETSQAKQLAIMEEELKAIFERVKEDEADPSLLWVMISTGSIIFLALSYSGFRKYRGEKEKLVKRENDNSKE</sequence>
<keyword evidence="1" id="KW-0472">Membrane</keyword>
<comment type="caution">
    <text evidence="3">The sequence shown here is derived from an EMBL/GenBank/DDBJ whole genome shotgun (WGS) entry which is preliminary data.</text>
</comment>
<protein>
    <submittedName>
        <fullName evidence="3">Sporulation protein YpjB</fullName>
    </submittedName>
</protein>
<feature type="transmembrane region" description="Helical" evidence="1">
    <location>
        <begin position="225"/>
        <end position="245"/>
    </location>
</feature>
<dbReference type="NCBIfam" id="TIGR02878">
    <property type="entry name" value="spore_ypjB"/>
    <property type="match status" value="1"/>
</dbReference>
<reference evidence="3 4" key="1">
    <citation type="submission" date="2022-10" db="EMBL/GenBank/DDBJ databases">
        <title>Draft genome assembly of moderately radiation resistant bacterium Metabacillus halosaccharovorans.</title>
        <authorList>
            <person name="Pal S."/>
            <person name="Gopinathan A."/>
        </authorList>
    </citation>
    <scope>NUCLEOTIDE SEQUENCE [LARGE SCALE GENOMIC DNA]</scope>
    <source>
        <strain evidence="3 4">VITHBRA001</strain>
    </source>
</reference>
<dbReference type="RefSeq" id="WP_264144474.1">
    <property type="nucleotide sequence ID" value="NZ_JAOYEY010000050.1"/>
</dbReference>
<evidence type="ECO:0000313" key="3">
    <source>
        <dbReference type="EMBL" id="MCV9888368.1"/>
    </source>
</evidence>
<name>A0ABT3DNB4_9BACI</name>
<evidence type="ECO:0000256" key="1">
    <source>
        <dbReference type="SAM" id="Phobius"/>
    </source>
</evidence>
<keyword evidence="4" id="KW-1185">Reference proteome</keyword>
<gene>
    <name evidence="3" type="primary">ypjB</name>
    <name evidence="3" type="ORF">OIH86_22205</name>
</gene>
<evidence type="ECO:0000256" key="2">
    <source>
        <dbReference type="SAM" id="SignalP"/>
    </source>
</evidence>
<evidence type="ECO:0000313" key="4">
    <source>
        <dbReference type="Proteomes" id="UP001526147"/>
    </source>
</evidence>
<dbReference type="Proteomes" id="UP001526147">
    <property type="component" value="Unassembled WGS sequence"/>
</dbReference>